<comment type="caution">
    <text evidence="2">The sequence shown here is derived from an EMBL/GenBank/DDBJ whole genome shotgun (WGS) entry which is preliminary data.</text>
</comment>
<feature type="domain" description="SnoaL-like" evidence="1">
    <location>
        <begin position="1"/>
        <end position="118"/>
    </location>
</feature>
<evidence type="ECO:0000313" key="3">
    <source>
        <dbReference type="Proteomes" id="UP000812270"/>
    </source>
</evidence>
<accession>A0A9E2W9G9</accession>
<organism evidence="2 3">
    <name type="scientific">Pinibacter aurantiacus</name>
    <dbReference type="NCBI Taxonomy" id="2851599"/>
    <lineage>
        <taxon>Bacteria</taxon>
        <taxon>Pseudomonadati</taxon>
        <taxon>Bacteroidota</taxon>
        <taxon>Chitinophagia</taxon>
        <taxon>Chitinophagales</taxon>
        <taxon>Chitinophagaceae</taxon>
        <taxon>Pinibacter</taxon>
    </lineage>
</organism>
<protein>
    <submittedName>
        <fullName evidence="2">Nuclear transport factor 2 family protein</fullName>
    </submittedName>
</protein>
<dbReference type="AlphaFoldDB" id="A0A9E2W9G9"/>
<dbReference type="EMBL" id="JAHSPG010000015">
    <property type="protein sequence ID" value="MBV4359657.1"/>
    <property type="molecule type" value="Genomic_DNA"/>
</dbReference>
<evidence type="ECO:0000313" key="2">
    <source>
        <dbReference type="EMBL" id="MBV4359657.1"/>
    </source>
</evidence>
<name>A0A9E2W9G9_9BACT</name>
<gene>
    <name evidence="2" type="ORF">KTO63_20975</name>
</gene>
<dbReference type="RefSeq" id="WP_217793912.1">
    <property type="nucleotide sequence ID" value="NZ_JAHSPG010000015.1"/>
</dbReference>
<evidence type="ECO:0000259" key="1">
    <source>
        <dbReference type="Pfam" id="PF20409"/>
    </source>
</evidence>
<dbReference type="Pfam" id="PF20409">
    <property type="entry name" value="SnoaL_5"/>
    <property type="match status" value="1"/>
</dbReference>
<dbReference type="Proteomes" id="UP000812270">
    <property type="component" value="Unassembled WGS sequence"/>
</dbReference>
<reference evidence="2" key="1">
    <citation type="submission" date="2021-06" db="EMBL/GenBank/DDBJ databases">
        <authorList>
            <person name="Huq M.A."/>
        </authorList>
    </citation>
    <scope>NUCLEOTIDE SEQUENCE</scope>
    <source>
        <strain evidence="2">MAH-26</strain>
    </source>
</reference>
<dbReference type="InterPro" id="IPR046860">
    <property type="entry name" value="SnoaL_5"/>
</dbReference>
<proteinExistence type="predicted"/>
<sequence length="119" mass="13578">MTTKQIAQKLVDYCREGEFEKAQKELYSKDVVSIEAEASAGFDKETKGLDKIIEKGHKFQSMVEATHELKVSDPLISGNSIAFVLDFDMTMKGRNREKMSELCVYHVKDGKIVSEQFYM</sequence>
<keyword evidence="3" id="KW-1185">Reference proteome</keyword>